<feature type="transmembrane region" description="Helical" evidence="1">
    <location>
        <begin position="37"/>
        <end position="59"/>
    </location>
</feature>
<reference evidence="2" key="1">
    <citation type="journal article" date="2015" name="Nature">
        <title>Complex archaea that bridge the gap between prokaryotes and eukaryotes.</title>
        <authorList>
            <person name="Spang A."/>
            <person name="Saw J.H."/>
            <person name="Jorgensen S.L."/>
            <person name="Zaremba-Niedzwiedzka K."/>
            <person name="Martijn J."/>
            <person name="Lind A.E."/>
            <person name="van Eijk R."/>
            <person name="Schleper C."/>
            <person name="Guy L."/>
            <person name="Ettema T.J."/>
        </authorList>
    </citation>
    <scope>NUCLEOTIDE SEQUENCE</scope>
</reference>
<evidence type="ECO:0000256" key="1">
    <source>
        <dbReference type="SAM" id="Phobius"/>
    </source>
</evidence>
<sequence>MTTEQREVRAGVSLFSCVVVWGAVALGLAFSGVVAPWLAFLLGFLAAPVWLIIFVYLWWEVEE</sequence>
<accession>A0A0F9HG73</accession>
<evidence type="ECO:0000313" key="2">
    <source>
        <dbReference type="EMBL" id="KKL80690.1"/>
    </source>
</evidence>
<organism evidence="2">
    <name type="scientific">marine sediment metagenome</name>
    <dbReference type="NCBI Taxonomy" id="412755"/>
    <lineage>
        <taxon>unclassified sequences</taxon>
        <taxon>metagenomes</taxon>
        <taxon>ecological metagenomes</taxon>
    </lineage>
</organism>
<proteinExistence type="predicted"/>
<comment type="caution">
    <text evidence="2">The sequence shown here is derived from an EMBL/GenBank/DDBJ whole genome shotgun (WGS) entry which is preliminary data.</text>
</comment>
<dbReference type="EMBL" id="LAZR01022778">
    <property type="protein sequence ID" value="KKL80690.1"/>
    <property type="molecule type" value="Genomic_DNA"/>
</dbReference>
<gene>
    <name evidence="2" type="ORF">LCGC14_2002220</name>
</gene>
<keyword evidence="1" id="KW-1133">Transmembrane helix</keyword>
<protein>
    <submittedName>
        <fullName evidence="2">Uncharacterized protein</fullName>
    </submittedName>
</protein>
<name>A0A0F9HG73_9ZZZZ</name>
<feature type="transmembrane region" description="Helical" evidence="1">
    <location>
        <begin position="12"/>
        <end position="31"/>
    </location>
</feature>
<dbReference type="AlphaFoldDB" id="A0A0F9HG73"/>
<keyword evidence="1" id="KW-0812">Transmembrane</keyword>
<keyword evidence="1" id="KW-0472">Membrane</keyword>